<gene>
    <name evidence="4" type="ORF">LK10_09070</name>
</gene>
<organism evidence="4 5">
    <name type="scientific">Sinomonas humi</name>
    <dbReference type="NCBI Taxonomy" id="1338436"/>
    <lineage>
        <taxon>Bacteria</taxon>
        <taxon>Bacillati</taxon>
        <taxon>Actinomycetota</taxon>
        <taxon>Actinomycetes</taxon>
        <taxon>Micrococcales</taxon>
        <taxon>Micrococcaceae</taxon>
        <taxon>Sinomonas</taxon>
    </lineage>
</organism>
<sequence length="283" mass="29032">MEDHRSPGDKSRNAAEDGARTVERGAEEASRSPWATGVARVGFVFVGLLHVLIAWLAVRVALGGSNNNADESGAVAQIASAPGGPLILGGGTLCCAALALWMFFEFFAEWRRHGKPTKGLGPGGTGVAYAALAVLFATFALGNRKNSSQQSSEITATLLAAPLGVVVLIIAGLVLLGAAGYFGFRGFTQSFLGKDAQPQPSVPGWVKIVGSVGYVAKGVALAVLGVLVLVATARHDPQQQTGLDGALKSLAGQPFGGWILGAVAIGLACYGVYSAARAKYAHF</sequence>
<comment type="caution">
    <text evidence="4">The sequence shown here is derived from an EMBL/GenBank/DDBJ whole genome shotgun (WGS) entry which is preliminary data.</text>
</comment>
<feature type="transmembrane region" description="Helical" evidence="2">
    <location>
        <begin position="38"/>
        <end position="58"/>
    </location>
</feature>
<keyword evidence="5" id="KW-1185">Reference proteome</keyword>
<dbReference type="RefSeq" id="WP_043122691.1">
    <property type="nucleotide sequence ID" value="NZ_JTDL01000098.1"/>
</dbReference>
<evidence type="ECO:0000313" key="4">
    <source>
        <dbReference type="EMBL" id="KHL03592.1"/>
    </source>
</evidence>
<evidence type="ECO:0000256" key="2">
    <source>
        <dbReference type="SAM" id="Phobius"/>
    </source>
</evidence>
<dbReference type="InterPro" id="IPR009597">
    <property type="entry name" value="DUF1206"/>
</dbReference>
<accession>A0A0B2ANT0</accession>
<keyword evidence="2" id="KW-1133">Transmembrane helix</keyword>
<feature type="transmembrane region" description="Helical" evidence="2">
    <location>
        <begin position="255"/>
        <end position="273"/>
    </location>
</feature>
<keyword evidence="2" id="KW-0472">Membrane</keyword>
<reference evidence="4 5" key="1">
    <citation type="submission" date="2014-09" db="EMBL/GenBank/DDBJ databases">
        <title>Genome sequence of Sinomonas sp. MUSC 117.</title>
        <authorList>
            <person name="Lee L.-H."/>
        </authorList>
    </citation>
    <scope>NUCLEOTIDE SEQUENCE [LARGE SCALE GENOMIC DNA]</scope>
    <source>
        <strain evidence="4 5">MUSC 117</strain>
    </source>
</reference>
<evidence type="ECO:0000259" key="3">
    <source>
        <dbReference type="Pfam" id="PF06724"/>
    </source>
</evidence>
<feature type="transmembrane region" description="Helical" evidence="2">
    <location>
        <begin position="120"/>
        <end position="141"/>
    </location>
</feature>
<name>A0A0B2ANT0_9MICC</name>
<feature type="transmembrane region" description="Helical" evidence="2">
    <location>
        <begin position="86"/>
        <end position="108"/>
    </location>
</feature>
<dbReference type="Proteomes" id="UP000030982">
    <property type="component" value="Unassembled WGS sequence"/>
</dbReference>
<dbReference type="STRING" id="1338436.LK10_09070"/>
<dbReference type="EMBL" id="JTDL01000098">
    <property type="protein sequence ID" value="KHL03592.1"/>
    <property type="molecule type" value="Genomic_DNA"/>
</dbReference>
<dbReference type="AlphaFoldDB" id="A0A0B2ANT0"/>
<feature type="domain" description="DUF1206" evidence="3">
    <location>
        <begin position="41"/>
        <end position="105"/>
    </location>
</feature>
<evidence type="ECO:0000313" key="5">
    <source>
        <dbReference type="Proteomes" id="UP000030982"/>
    </source>
</evidence>
<feature type="transmembrane region" description="Helical" evidence="2">
    <location>
        <begin position="161"/>
        <end position="184"/>
    </location>
</feature>
<keyword evidence="2" id="KW-0812">Transmembrane</keyword>
<dbReference type="Pfam" id="PF06724">
    <property type="entry name" value="DUF1206"/>
    <property type="match status" value="3"/>
</dbReference>
<protein>
    <recommendedName>
        <fullName evidence="3">DUF1206 domain-containing protein</fullName>
    </recommendedName>
</protein>
<feature type="domain" description="DUF1206" evidence="3">
    <location>
        <begin position="121"/>
        <end position="188"/>
    </location>
</feature>
<evidence type="ECO:0000256" key="1">
    <source>
        <dbReference type="SAM" id="MobiDB-lite"/>
    </source>
</evidence>
<feature type="domain" description="DUF1206" evidence="3">
    <location>
        <begin position="212"/>
        <end position="280"/>
    </location>
</feature>
<feature type="region of interest" description="Disordered" evidence="1">
    <location>
        <begin position="1"/>
        <end position="29"/>
    </location>
</feature>
<feature type="transmembrane region" description="Helical" evidence="2">
    <location>
        <begin position="214"/>
        <end position="235"/>
    </location>
</feature>
<proteinExistence type="predicted"/>